<keyword evidence="12" id="KW-0675">Receptor</keyword>
<sequence length="1057" mass="115437">MPQLHGLKAATGLLLLVLLSSTLPLRAQQHLLKGKVSDDKGHALPGVPVMIKGTTRGTTTDENGSFALQTAPGDTLLVRTLGFQSSETVIRPGTAAPDIHLNPSASALNEVVVIGYGSQKKEDVTGAISSVSSRDIRNLPVRSAQEALQGKAAGVMVTQSSGSPGSLGVVHIRGLGSINGSNDPLYVVDGLPQTSVGWLNPNDIESMSILKDASAAAIYGARAANGVVIITTRKGSNTDGDIRVTLDAYYGIQSPWKRPHMLDAAGFIEYRRQAAQAAGQEIPQDFQDGNIDAIMKFINANTGSNAGTDWWKEITHYNAPTQSYNIGISGGGKKLTAASSVGYMGQDGIIAGSDYSRISWHNNLGADISKRVKLSSNFSLVYEKRRNVDENNPYTGTIFSAMTADPITPVFRNDLQDVPSFYQRIMDGYEESNPFSQYAGILYSNKPNPAAQIERMRQSVWEGITIKAGAALDVKILRPLTYRSNFSLDLARGISKGFSPSYFLNPNDQSALNTVSDNSSWSNYFVWENTFTYDETWGKHHLTALGGISAELTKGLTYAASIQGLVNNDKDMRIINAGTQNPGASGYTYSSSLNSYFGRVNYAYADKYILAANIRRDGTSNFAEKYRWGTFPSLSAAWRLTQEPFIRNAHLGWLDDAKIRASYGLIGNQNVGGGAYLSTYGNTSRYLFGDNGSPSLGAGRSAVGTAALQWETSKQADIGLEATLFKELLSIEVDYFNKRVEDMLLQLPLPSTLGYPNSPWVNAGTMVNKGWELSLTHRNHIGTFDYSVNANISTFRNEVISMGGGEPIYSTAHLGETITKTEEGMPIGYYFGWRTDGIFQTQDEVDKSPQKGVSQPGDLRFKDINGTDENGRVIPGADGILNAADRVLIGNPWPDFIYGLTLNGSWHRFDLSLFFQGSQGNDVMDILRYDTEAGTGWYNAPEGFLEKAWNGAGSTNKYYKISQDSRLNTNVSDYFVEDGSYLRLKNLQLGYNFPEAMLKRLGIPELRIYLAAQNLLTFTRYSGLDPEIGSTDPKLNGIDQGYYPQPRTFMIGINARF</sequence>
<dbReference type="Pfam" id="PF00593">
    <property type="entry name" value="TonB_dep_Rec_b-barrel"/>
    <property type="match status" value="1"/>
</dbReference>
<keyword evidence="13" id="KW-1185">Reference proteome</keyword>
<keyword evidence="2 8" id="KW-0813">Transport</keyword>
<dbReference type="Proteomes" id="UP001501207">
    <property type="component" value="Unassembled WGS sequence"/>
</dbReference>
<organism evidence="12 13">
    <name type="scientific">Compostibacter hankyongensis</name>
    <dbReference type="NCBI Taxonomy" id="1007089"/>
    <lineage>
        <taxon>Bacteria</taxon>
        <taxon>Pseudomonadati</taxon>
        <taxon>Bacteroidota</taxon>
        <taxon>Chitinophagia</taxon>
        <taxon>Chitinophagales</taxon>
        <taxon>Chitinophagaceae</taxon>
        <taxon>Compostibacter</taxon>
    </lineage>
</organism>
<dbReference type="InterPro" id="IPR008969">
    <property type="entry name" value="CarboxyPept-like_regulatory"/>
</dbReference>
<evidence type="ECO:0000313" key="12">
    <source>
        <dbReference type="EMBL" id="GAA4320492.1"/>
    </source>
</evidence>
<evidence type="ECO:0000313" key="13">
    <source>
        <dbReference type="Proteomes" id="UP001501207"/>
    </source>
</evidence>
<dbReference type="Pfam" id="PF13715">
    <property type="entry name" value="CarbopepD_reg_2"/>
    <property type="match status" value="1"/>
</dbReference>
<keyword evidence="5 9" id="KW-0798">TonB box</keyword>
<keyword evidence="3 8" id="KW-1134">Transmembrane beta strand</keyword>
<evidence type="ECO:0000256" key="9">
    <source>
        <dbReference type="RuleBase" id="RU003357"/>
    </source>
</evidence>
<evidence type="ECO:0000256" key="4">
    <source>
        <dbReference type="ARBA" id="ARBA00022692"/>
    </source>
</evidence>
<evidence type="ECO:0000256" key="1">
    <source>
        <dbReference type="ARBA" id="ARBA00004571"/>
    </source>
</evidence>
<comment type="caution">
    <text evidence="12">The sequence shown here is derived from an EMBL/GenBank/DDBJ whole genome shotgun (WGS) entry which is preliminary data.</text>
</comment>
<dbReference type="EMBL" id="BAABFN010000022">
    <property type="protein sequence ID" value="GAA4320492.1"/>
    <property type="molecule type" value="Genomic_DNA"/>
</dbReference>
<protein>
    <submittedName>
        <fullName evidence="12">TonB-dependent receptor</fullName>
    </submittedName>
</protein>
<comment type="similarity">
    <text evidence="8 9">Belongs to the TonB-dependent receptor family.</text>
</comment>
<reference evidence="13" key="1">
    <citation type="journal article" date="2019" name="Int. J. Syst. Evol. Microbiol.">
        <title>The Global Catalogue of Microorganisms (GCM) 10K type strain sequencing project: providing services to taxonomists for standard genome sequencing and annotation.</title>
        <authorList>
            <consortium name="The Broad Institute Genomics Platform"/>
            <consortium name="The Broad Institute Genome Sequencing Center for Infectious Disease"/>
            <person name="Wu L."/>
            <person name="Ma J."/>
        </authorList>
    </citation>
    <scope>NUCLEOTIDE SEQUENCE [LARGE SCALE GENOMIC DNA]</scope>
    <source>
        <strain evidence="13">JCM 17664</strain>
    </source>
</reference>
<dbReference type="InterPro" id="IPR000531">
    <property type="entry name" value="Beta-barrel_TonB"/>
</dbReference>
<proteinExistence type="inferred from homology"/>
<dbReference type="SUPFAM" id="SSF56935">
    <property type="entry name" value="Porins"/>
    <property type="match status" value="1"/>
</dbReference>
<dbReference type="InterPro" id="IPR023997">
    <property type="entry name" value="TonB-dep_OMP_SusC/RagA_CS"/>
</dbReference>
<comment type="subcellular location">
    <subcellularLocation>
        <location evidence="1 8">Cell outer membrane</location>
        <topology evidence="1 8">Multi-pass membrane protein</topology>
    </subcellularLocation>
</comment>
<evidence type="ECO:0000256" key="8">
    <source>
        <dbReference type="PROSITE-ProRule" id="PRU01360"/>
    </source>
</evidence>
<dbReference type="Gene3D" id="2.170.130.10">
    <property type="entry name" value="TonB-dependent receptor, plug domain"/>
    <property type="match status" value="1"/>
</dbReference>
<dbReference type="RefSeq" id="WP_344981772.1">
    <property type="nucleotide sequence ID" value="NZ_BAABFN010000022.1"/>
</dbReference>
<dbReference type="PROSITE" id="PS52016">
    <property type="entry name" value="TONB_DEPENDENT_REC_3"/>
    <property type="match status" value="1"/>
</dbReference>
<dbReference type="Pfam" id="PF07715">
    <property type="entry name" value="Plug"/>
    <property type="match status" value="1"/>
</dbReference>
<keyword evidence="4 8" id="KW-0812">Transmembrane</keyword>
<dbReference type="SUPFAM" id="SSF49464">
    <property type="entry name" value="Carboxypeptidase regulatory domain-like"/>
    <property type="match status" value="1"/>
</dbReference>
<name>A0ABP8GAZ0_9BACT</name>
<feature type="domain" description="TonB-dependent receptor-like beta-barrel" evidence="10">
    <location>
        <begin position="490"/>
        <end position="1015"/>
    </location>
</feature>
<keyword evidence="6 8" id="KW-0472">Membrane</keyword>
<evidence type="ECO:0000256" key="6">
    <source>
        <dbReference type="ARBA" id="ARBA00023136"/>
    </source>
</evidence>
<dbReference type="Gene3D" id="2.40.170.20">
    <property type="entry name" value="TonB-dependent receptor, beta-barrel domain"/>
    <property type="match status" value="1"/>
</dbReference>
<dbReference type="Gene3D" id="2.60.40.1120">
    <property type="entry name" value="Carboxypeptidase-like, regulatory domain"/>
    <property type="match status" value="1"/>
</dbReference>
<evidence type="ECO:0000259" key="11">
    <source>
        <dbReference type="Pfam" id="PF07715"/>
    </source>
</evidence>
<feature type="domain" description="TonB-dependent receptor plug" evidence="11">
    <location>
        <begin position="120"/>
        <end position="227"/>
    </location>
</feature>
<dbReference type="InterPro" id="IPR012910">
    <property type="entry name" value="Plug_dom"/>
</dbReference>
<dbReference type="InterPro" id="IPR023996">
    <property type="entry name" value="TonB-dep_OMP_SusC/RagA"/>
</dbReference>
<dbReference type="InterPro" id="IPR037066">
    <property type="entry name" value="Plug_dom_sf"/>
</dbReference>
<evidence type="ECO:0000256" key="2">
    <source>
        <dbReference type="ARBA" id="ARBA00022448"/>
    </source>
</evidence>
<evidence type="ECO:0000256" key="5">
    <source>
        <dbReference type="ARBA" id="ARBA00023077"/>
    </source>
</evidence>
<evidence type="ECO:0000256" key="7">
    <source>
        <dbReference type="ARBA" id="ARBA00023237"/>
    </source>
</evidence>
<dbReference type="InterPro" id="IPR039426">
    <property type="entry name" value="TonB-dep_rcpt-like"/>
</dbReference>
<dbReference type="NCBIfam" id="TIGR04056">
    <property type="entry name" value="OMP_RagA_SusC"/>
    <property type="match status" value="1"/>
</dbReference>
<accession>A0ABP8GAZ0</accession>
<keyword evidence="7 8" id="KW-0998">Cell outer membrane</keyword>
<gene>
    <name evidence="12" type="ORF">GCM10023143_34720</name>
</gene>
<dbReference type="InterPro" id="IPR036942">
    <property type="entry name" value="Beta-barrel_TonB_sf"/>
</dbReference>
<evidence type="ECO:0000256" key="3">
    <source>
        <dbReference type="ARBA" id="ARBA00022452"/>
    </source>
</evidence>
<evidence type="ECO:0000259" key="10">
    <source>
        <dbReference type="Pfam" id="PF00593"/>
    </source>
</evidence>
<dbReference type="NCBIfam" id="TIGR04057">
    <property type="entry name" value="SusC_RagA_signa"/>
    <property type="match status" value="1"/>
</dbReference>